<accession>A0A396S533</accession>
<sequence>MSKKRPPGHVKAQKEVKEREGYMCLRCGGVYKDAHGHHLLYYSEGGPANYHTMATKCPECHRKYHAKKANIDIIRF</sequence>
<dbReference type="Pfam" id="PF01844">
    <property type="entry name" value="HNH"/>
    <property type="match status" value="1"/>
</dbReference>
<feature type="domain" description="HNH" evidence="1">
    <location>
        <begin position="24"/>
        <end position="67"/>
    </location>
</feature>
<dbReference type="SUPFAM" id="SSF57802">
    <property type="entry name" value="Rubredoxin-like"/>
    <property type="match status" value="1"/>
</dbReference>
<keyword evidence="2" id="KW-0255">Endonuclease</keyword>
<dbReference type="InterPro" id="IPR002711">
    <property type="entry name" value="HNH"/>
</dbReference>
<dbReference type="AlphaFoldDB" id="A0A396S533"/>
<dbReference type="GO" id="GO:0008270">
    <property type="term" value="F:zinc ion binding"/>
    <property type="evidence" value="ECO:0007669"/>
    <property type="project" value="InterPro"/>
</dbReference>
<evidence type="ECO:0000313" key="2">
    <source>
        <dbReference type="EMBL" id="RHW21191.1"/>
    </source>
</evidence>
<comment type="caution">
    <text evidence="2">The sequence shown here is derived from an EMBL/GenBank/DDBJ whole genome shotgun (WGS) entry which is preliminary data.</text>
</comment>
<dbReference type="Gene3D" id="1.10.30.50">
    <property type="match status" value="1"/>
</dbReference>
<evidence type="ECO:0000259" key="1">
    <source>
        <dbReference type="Pfam" id="PF01844"/>
    </source>
</evidence>
<name>A0A396S533_9PSED</name>
<dbReference type="EMBL" id="QJSA01000008">
    <property type="protein sequence ID" value="RHW21191.1"/>
    <property type="molecule type" value="Genomic_DNA"/>
</dbReference>
<keyword evidence="2" id="KW-0540">Nuclease</keyword>
<protein>
    <submittedName>
        <fullName evidence="2">HNH endonuclease</fullName>
    </submittedName>
</protein>
<dbReference type="OrthoDB" id="5292295at2"/>
<reference evidence="2 3" key="1">
    <citation type="submission" date="2018-06" db="EMBL/GenBank/DDBJ databases">
        <title>Pseudomonas jilinensis sp. nov., isolated from the production water of Jilin Oilfield in China.</title>
        <authorList>
            <person name="Wang J."/>
        </authorList>
    </citation>
    <scope>NUCLEOTIDE SEQUENCE [LARGE SCALE GENOMIC DNA]</scope>
    <source>
        <strain evidence="2 3">JS15-10A1</strain>
    </source>
</reference>
<dbReference type="GO" id="GO:0004519">
    <property type="term" value="F:endonuclease activity"/>
    <property type="evidence" value="ECO:0007669"/>
    <property type="project" value="UniProtKB-KW"/>
</dbReference>
<keyword evidence="3" id="KW-1185">Reference proteome</keyword>
<keyword evidence="2" id="KW-0378">Hydrolase</keyword>
<dbReference type="GO" id="GO:0003676">
    <property type="term" value="F:nucleic acid binding"/>
    <property type="evidence" value="ECO:0007669"/>
    <property type="project" value="InterPro"/>
</dbReference>
<dbReference type="Proteomes" id="UP000265745">
    <property type="component" value="Unassembled WGS sequence"/>
</dbReference>
<organism evidence="2 3">
    <name type="scientific">Pseudomonas jilinensis</name>
    <dbReference type="NCBI Taxonomy" id="2078689"/>
    <lineage>
        <taxon>Bacteria</taxon>
        <taxon>Pseudomonadati</taxon>
        <taxon>Pseudomonadota</taxon>
        <taxon>Gammaproteobacteria</taxon>
        <taxon>Pseudomonadales</taxon>
        <taxon>Pseudomonadaceae</taxon>
        <taxon>Pseudomonas</taxon>
    </lineage>
</organism>
<evidence type="ECO:0000313" key="3">
    <source>
        <dbReference type="Proteomes" id="UP000265745"/>
    </source>
</evidence>
<proteinExistence type="predicted"/>
<gene>
    <name evidence="2" type="ORF">C2846_10735</name>
</gene>